<dbReference type="GO" id="GO:0016747">
    <property type="term" value="F:acyltransferase activity, transferring groups other than amino-acyl groups"/>
    <property type="evidence" value="ECO:0007669"/>
    <property type="project" value="InterPro"/>
</dbReference>
<evidence type="ECO:0000256" key="1">
    <source>
        <dbReference type="SAM" id="Phobius"/>
    </source>
</evidence>
<evidence type="ECO:0000313" key="5">
    <source>
        <dbReference type="Proteomes" id="UP001262032"/>
    </source>
</evidence>
<evidence type="ECO:0000259" key="3">
    <source>
        <dbReference type="Pfam" id="PF19040"/>
    </source>
</evidence>
<evidence type="ECO:0000259" key="2">
    <source>
        <dbReference type="Pfam" id="PF01757"/>
    </source>
</evidence>
<feature type="transmembrane region" description="Helical" evidence="1">
    <location>
        <begin position="296"/>
        <end position="317"/>
    </location>
</feature>
<reference evidence="4" key="1">
    <citation type="submission" date="2023-07" db="EMBL/GenBank/DDBJ databases">
        <title>Sorghum-associated microbial communities from plants grown in Nebraska, USA.</title>
        <authorList>
            <person name="Schachtman D."/>
        </authorList>
    </citation>
    <scope>NUCLEOTIDE SEQUENCE</scope>
    <source>
        <strain evidence="4">BE261</strain>
    </source>
</reference>
<feature type="domain" description="Acyltransferase 3" evidence="2">
    <location>
        <begin position="13"/>
        <end position="338"/>
    </location>
</feature>
<dbReference type="Proteomes" id="UP001262032">
    <property type="component" value="Unassembled WGS sequence"/>
</dbReference>
<feature type="transmembrane region" description="Helical" evidence="1">
    <location>
        <begin position="210"/>
        <end position="227"/>
    </location>
</feature>
<name>A0AAW8NI35_PSEOX</name>
<proteinExistence type="predicted"/>
<dbReference type="InterPro" id="IPR002656">
    <property type="entry name" value="Acyl_transf_3_dom"/>
</dbReference>
<evidence type="ECO:0000313" key="4">
    <source>
        <dbReference type="EMBL" id="MDR7166109.1"/>
    </source>
</evidence>
<feature type="transmembrane region" description="Helical" evidence="1">
    <location>
        <begin position="38"/>
        <end position="56"/>
    </location>
</feature>
<feature type="transmembrane region" description="Helical" evidence="1">
    <location>
        <begin position="172"/>
        <end position="190"/>
    </location>
</feature>
<feature type="transmembrane region" description="Helical" evidence="1">
    <location>
        <begin position="323"/>
        <end position="342"/>
    </location>
</feature>
<comment type="caution">
    <text evidence="4">The sequence shown here is derived from an EMBL/GenBank/DDBJ whole genome shotgun (WGS) entry which is preliminary data.</text>
</comment>
<keyword evidence="1" id="KW-1133">Transmembrane helix</keyword>
<dbReference type="Pfam" id="PF19040">
    <property type="entry name" value="SGNH"/>
    <property type="match status" value="1"/>
</dbReference>
<feature type="transmembrane region" description="Helical" evidence="1">
    <location>
        <begin position="257"/>
        <end position="275"/>
    </location>
</feature>
<dbReference type="RefSeq" id="WP_174177447.1">
    <property type="nucleotide sequence ID" value="NZ_JABTYH010000010.1"/>
</dbReference>
<dbReference type="PANTHER" id="PTHR23028:SF53">
    <property type="entry name" value="ACYL_TRANSF_3 DOMAIN-CONTAINING PROTEIN"/>
    <property type="match status" value="1"/>
</dbReference>
<feature type="transmembrane region" description="Helical" evidence="1">
    <location>
        <begin position="234"/>
        <end position="251"/>
    </location>
</feature>
<feature type="domain" description="SGNH" evidence="3">
    <location>
        <begin position="452"/>
        <end position="662"/>
    </location>
</feature>
<keyword evidence="1" id="KW-0812">Transmembrane</keyword>
<keyword evidence="1" id="KW-0472">Membrane</keyword>
<sequence length="673" mass="73613">MAEPQSGTRFRPEVQGLRAVALLIVVLYHVWFGRVSGGVDVFLLVSAFLLTLSFAERVRSGEPFRLRRYWARIFSRLLPPAAIVLLATVAAGAAFFPQVRWAELIEHAWASLFYVQNWAMAFGAVDYQAAQAATASPFQHFWSMSIQGQVFILWPLLLLGVHAAARRTGLSFRALAAVLFGVIFALSLAFSIHQTATNQSFAYFDTRTRLWEFALGSLLALVLPYLRPGKPARIVLGWAGLAAILFCGAVIQVDNQFPGWAALIPTLGAAMVITAGNTGHRFGADRLLTAAPVRKLGGISYALYLWHWSVLITYLVLTQEAGVTAAAGAFIIGASGILAWLTTRLVERPLRSWGWMHRRKRRSAALTIALAIGVAIPLGAWETRIGLTERQLRVQAEQLNLNPGAAVLEPGHTGQDLPDAPLIPAETALDDEWGNAGPSCTPGYAPGHPALESCQQIEPDTEATKTVVVIGDSHAQQLMPALVPTAQEHNWRMISLLKNACRYGAQSPERDTECNERNDAARDYVLDLAPDAVITHGTLSYEDEPREGLVPAYEQGIRPFLDAGIEVAAVRDNPRFPFHMFACVGLHGQDSHQCNPARDEVLLEVNPLEELATREPLLHSVDLTNSICTDTTCPAVMGNVYVYRDHDHLNKTYVETMTPAVKRTLLAATGWGG</sequence>
<dbReference type="GO" id="GO:0016020">
    <property type="term" value="C:membrane"/>
    <property type="evidence" value="ECO:0007669"/>
    <property type="project" value="TreeGrafter"/>
</dbReference>
<feature type="transmembrane region" description="Helical" evidence="1">
    <location>
        <begin position="363"/>
        <end position="381"/>
    </location>
</feature>
<dbReference type="PANTHER" id="PTHR23028">
    <property type="entry name" value="ACETYLTRANSFERASE"/>
    <property type="match status" value="1"/>
</dbReference>
<dbReference type="EMBL" id="JAVDWN010000027">
    <property type="protein sequence ID" value="MDR7166109.1"/>
    <property type="molecule type" value="Genomic_DNA"/>
</dbReference>
<dbReference type="InterPro" id="IPR050879">
    <property type="entry name" value="Acyltransferase_3"/>
</dbReference>
<dbReference type="AlphaFoldDB" id="A0AAW8NI35"/>
<dbReference type="GO" id="GO:0009103">
    <property type="term" value="P:lipopolysaccharide biosynthetic process"/>
    <property type="evidence" value="ECO:0007669"/>
    <property type="project" value="TreeGrafter"/>
</dbReference>
<protein>
    <submittedName>
        <fullName evidence="4">Peptidoglycan/LPS O-acetylase OafA/YrhL</fullName>
    </submittedName>
</protein>
<feature type="transmembrane region" description="Helical" evidence="1">
    <location>
        <begin position="146"/>
        <end position="165"/>
    </location>
</feature>
<dbReference type="InterPro" id="IPR043968">
    <property type="entry name" value="SGNH"/>
</dbReference>
<feature type="transmembrane region" description="Helical" evidence="1">
    <location>
        <begin position="77"/>
        <end position="96"/>
    </location>
</feature>
<organism evidence="4 5">
    <name type="scientific">Pseudarthrobacter oxydans</name>
    <name type="common">Arthrobacter oxydans</name>
    <dbReference type="NCBI Taxonomy" id="1671"/>
    <lineage>
        <taxon>Bacteria</taxon>
        <taxon>Bacillati</taxon>
        <taxon>Actinomycetota</taxon>
        <taxon>Actinomycetes</taxon>
        <taxon>Micrococcales</taxon>
        <taxon>Micrococcaceae</taxon>
        <taxon>Pseudarthrobacter</taxon>
    </lineage>
</organism>
<accession>A0AAW8NI35</accession>
<dbReference type="Pfam" id="PF01757">
    <property type="entry name" value="Acyl_transf_3"/>
    <property type="match status" value="1"/>
</dbReference>
<gene>
    <name evidence="4" type="ORF">J2X12_004163</name>
</gene>